<keyword evidence="3" id="KW-1185">Reference proteome</keyword>
<feature type="transmembrane region" description="Helical" evidence="1">
    <location>
        <begin position="6"/>
        <end position="23"/>
    </location>
</feature>
<dbReference type="STRING" id="561176.SAMN04488561_3316"/>
<evidence type="ECO:0000313" key="3">
    <source>
        <dbReference type="Proteomes" id="UP000181980"/>
    </source>
</evidence>
<dbReference type="OrthoDB" id="10007171at2"/>
<keyword evidence="1" id="KW-1133">Transmembrane helix</keyword>
<dbReference type="AlphaFoldDB" id="A0A1H5MPJ9"/>
<sequence length="152" mass="17111">METIIGALIALFGVVAVQLWVAWRESARWKREVARRFHDDRAKAYTDFLTAASRFASGIADWRLSSRDQIPPSVWMDSSDLDGLYDLLVPIKVFGTDEAAKLAEEVVNEVWRLGQDDGDSYSTYQVAEAKLIRQIRVDLDISPVQAPTDPPD</sequence>
<protein>
    <submittedName>
        <fullName evidence="2">Uncharacterized protein</fullName>
    </submittedName>
</protein>
<dbReference type="RefSeq" id="WP_069111638.1">
    <property type="nucleotide sequence ID" value="NZ_FNUC01000003.1"/>
</dbReference>
<dbReference type="EMBL" id="FNUC01000003">
    <property type="protein sequence ID" value="SEE91163.1"/>
    <property type="molecule type" value="Genomic_DNA"/>
</dbReference>
<evidence type="ECO:0000256" key="1">
    <source>
        <dbReference type="SAM" id="Phobius"/>
    </source>
</evidence>
<accession>A0A1H5MPJ9</accession>
<name>A0A1H5MPJ9_9ACTN</name>
<reference evidence="3" key="1">
    <citation type="submission" date="2016-10" db="EMBL/GenBank/DDBJ databases">
        <authorList>
            <person name="Varghese N."/>
            <person name="Submissions S."/>
        </authorList>
    </citation>
    <scope>NUCLEOTIDE SEQUENCE [LARGE SCALE GENOMIC DNA]</scope>
    <source>
        <strain evidence="3">DSM 45237</strain>
    </source>
</reference>
<proteinExistence type="predicted"/>
<evidence type="ECO:0000313" key="2">
    <source>
        <dbReference type="EMBL" id="SEE91163.1"/>
    </source>
</evidence>
<keyword evidence="1" id="KW-0812">Transmembrane</keyword>
<keyword evidence="1" id="KW-0472">Membrane</keyword>
<gene>
    <name evidence="2" type="ORF">SAMN04488561_3316</name>
</gene>
<organism evidence="2 3">
    <name type="scientific">Jiangella alba</name>
    <dbReference type="NCBI Taxonomy" id="561176"/>
    <lineage>
        <taxon>Bacteria</taxon>
        <taxon>Bacillati</taxon>
        <taxon>Actinomycetota</taxon>
        <taxon>Actinomycetes</taxon>
        <taxon>Jiangellales</taxon>
        <taxon>Jiangellaceae</taxon>
        <taxon>Jiangella</taxon>
    </lineage>
</organism>
<dbReference type="Proteomes" id="UP000181980">
    <property type="component" value="Unassembled WGS sequence"/>
</dbReference>